<evidence type="ECO:0000313" key="2">
    <source>
        <dbReference type="EMBL" id="MCC3808619.1"/>
    </source>
</evidence>
<dbReference type="Proteomes" id="UP001156560">
    <property type="component" value="Chromosome 1"/>
</dbReference>
<reference evidence="2" key="4">
    <citation type="submission" date="2020-09" db="EMBL/GenBank/DDBJ databases">
        <title>Genome sequence of Vibrio parahaemolyticus isolates.</title>
        <authorList>
            <person name="Hammerl J.A."/>
            <person name="Strauch E."/>
        </authorList>
    </citation>
    <scope>NUCLEOTIDE SEQUENCE</scope>
    <source>
        <strain evidence="2">17-VB00146</strain>
    </source>
</reference>
<sequence length="67" mass="8146">MRKKRDKSPRKYKKSGYEVKFEQMVKEYHDAKETLESMKEGSEEYNKQKNLCESLFASAERFFKQNQ</sequence>
<dbReference type="RefSeq" id="WP_005483162.1">
    <property type="nucleotide sequence ID" value="NZ_CAMFGX010000016.1"/>
</dbReference>
<evidence type="ECO:0000313" key="7">
    <source>
        <dbReference type="Proteomes" id="UP000037697"/>
    </source>
</evidence>
<reference evidence="1 7" key="1">
    <citation type="submission" date="2015-07" db="EMBL/GenBank/DDBJ databases">
        <title>Foodborne Vibrio parahaemolyticus Isolates.</title>
        <authorList>
            <person name="Ronholm J."/>
            <person name="Petronella N."/>
            <person name="Kenwell R."/>
            <person name="Banerjee S."/>
        </authorList>
    </citation>
    <scope>NUCLEOTIDE SEQUENCE [LARGE SCALE GENOMIC DNA]</scope>
    <source>
        <strain evidence="1 7">HS-06-05</strain>
    </source>
</reference>
<dbReference type="AlphaFoldDB" id="A0A0L8C3X8"/>
<reference evidence="5" key="5">
    <citation type="submission" date="2022-05" db="EMBL/GenBank/DDBJ databases">
        <title>Megaplasmid of Vibrio parahaemolyticus.</title>
        <authorList>
            <person name="Strauch E."/>
            <person name="Borowiak M."/>
        </authorList>
    </citation>
    <scope>NUCLEOTIDE SEQUENCE</scope>
    <source>
        <strain evidence="5">16-VB00198</strain>
    </source>
</reference>
<dbReference type="EMBL" id="JACVHL010000084">
    <property type="protein sequence ID" value="MCC3808619.1"/>
    <property type="molecule type" value="Genomic_DNA"/>
</dbReference>
<dbReference type="Proteomes" id="UP000321504">
    <property type="component" value="Unassembled WGS sequence"/>
</dbReference>
<proteinExistence type="predicted"/>
<dbReference type="GeneID" id="1189395"/>
<evidence type="ECO:0000313" key="5">
    <source>
        <dbReference type="EMBL" id="UYV25341.1"/>
    </source>
</evidence>
<reference evidence="6" key="6">
    <citation type="submission" date="2022-12" db="EMBL/GenBank/DDBJ databases">
        <title>Vibrio parahaemolyticus become highly virulent by producing novel Tc toxins.</title>
        <authorList>
            <person name="Yang F."/>
            <person name="You Y."/>
            <person name="Lai Q."/>
            <person name="Xu L."/>
            <person name="Li F."/>
        </authorList>
    </citation>
    <scope>NUCLEOTIDE SEQUENCE</scope>
    <source>
        <strain evidence="6">Vp-HL-202005</strain>
    </source>
</reference>
<evidence type="ECO:0000313" key="6">
    <source>
        <dbReference type="EMBL" id="WAT91492.1"/>
    </source>
</evidence>
<name>A0A0L8C3X8_VIBPH</name>
<evidence type="ECO:0000313" key="9">
    <source>
        <dbReference type="Proteomes" id="UP000321504"/>
    </source>
</evidence>
<dbReference type="EMBL" id="NIXT01000136">
    <property type="protein sequence ID" value="OXE34074.1"/>
    <property type="molecule type" value="Genomic_DNA"/>
</dbReference>
<dbReference type="EMBL" id="LIRS01000149">
    <property type="protein sequence ID" value="KOY19462.1"/>
    <property type="molecule type" value="Genomic_DNA"/>
</dbReference>
<gene>
    <name evidence="1" type="ORF">ACX05_23540</name>
    <name evidence="3" type="ORF">CA163_04180</name>
    <name evidence="4" type="ORF">FVP01_10425</name>
    <name evidence="2" type="ORF">IB292_26930</name>
    <name evidence="5" type="ORF">M5598_09790</name>
    <name evidence="6" type="ORF">O1Q84_06635</name>
</gene>
<dbReference type="Proteomes" id="UP000037697">
    <property type="component" value="Unassembled WGS sequence"/>
</dbReference>
<dbReference type="OMA" id="HCNALFA"/>
<organism evidence="3 8">
    <name type="scientific">Vibrio parahaemolyticus</name>
    <dbReference type="NCBI Taxonomy" id="670"/>
    <lineage>
        <taxon>Bacteria</taxon>
        <taxon>Pseudomonadati</taxon>
        <taxon>Pseudomonadota</taxon>
        <taxon>Gammaproteobacteria</taxon>
        <taxon>Vibrionales</taxon>
        <taxon>Vibrionaceae</taxon>
        <taxon>Vibrio</taxon>
    </lineage>
</organism>
<evidence type="ECO:0000313" key="1">
    <source>
        <dbReference type="EMBL" id="KOY19462.1"/>
    </source>
</evidence>
<evidence type="ECO:0000313" key="3">
    <source>
        <dbReference type="EMBL" id="OXE34074.1"/>
    </source>
</evidence>
<dbReference type="EMBL" id="CP114194">
    <property type="protein sequence ID" value="WAT91492.1"/>
    <property type="molecule type" value="Genomic_DNA"/>
</dbReference>
<reference evidence="3 8" key="2">
    <citation type="journal article" date="2017" name="Appl. Environ. Microbiol.">
        <title>Parallel evolution of two clades of a major Atlantic endemic Vibrio parahaemolyticus pathogen lineage by independent acquisition of related pathogenicity islands.</title>
        <authorList>
            <person name="Xu F."/>
            <person name="Gonzalez-Escalona N."/>
            <person name="Drees K.P."/>
            <person name="Sebra R.P."/>
            <person name="Cooper V.S."/>
            <person name="Jones S.H."/>
            <person name="Whistler C.A."/>
        </authorList>
    </citation>
    <scope>NUCLEOTIDE SEQUENCE [LARGE SCALE GENOMIC DNA]</scope>
    <source>
        <strain evidence="3 8">MAVP-3</strain>
    </source>
</reference>
<dbReference type="EMBL" id="VRMQ01000002">
    <property type="protein sequence ID" value="TXN16367.1"/>
    <property type="molecule type" value="Genomic_DNA"/>
</dbReference>
<evidence type="ECO:0000313" key="8">
    <source>
        <dbReference type="Proteomes" id="UP000214596"/>
    </source>
</evidence>
<dbReference type="EMBL" id="CP097355">
    <property type="protein sequence ID" value="UYV25341.1"/>
    <property type="molecule type" value="Genomic_DNA"/>
</dbReference>
<protein>
    <submittedName>
        <fullName evidence="5">DUF2167 domain-containing protein</fullName>
    </submittedName>
</protein>
<dbReference type="Proteomes" id="UP001163036">
    <property type="component" value="Chromosome 1"/>
</dbReference>
<dbReference type="Proteomes" id="UP000214596">
    <property type="component" value="Unassembled WGS sequence"/>
</dbReference>
<dbReference type="OrthoDB" id="6309052at2"/>
<evidence type="ECO:0000313" key="4">
    <source>
        <dbReference type="EMBL" id="TXN16367.1"/>
    </source>
</evidence>
<reference evidence="4 9" key="3">
    <citation type="submission" date="2019-08" db="EMBL/GenBank/DDBJ databases">
        <title>Emerging of two pre-pandemic pathogenic O4:KUT lineages of Vibrio parahaemolyticus in coastal eastern China.</title>
        <authorList>
            <person name="Yu H."/>
        </authorList>
    </citation>
    <scope>NUCLEOTIDE SEQUENCE [LARGE SCALE GENOMIC DNA]</scope>
    <source>
        <strain evidence="4 9">HZ17-383</strain>
    </source>
</reference>
<accession>A0A0L8C3X8</accession>
<dbReference type="Proteomes" id="UP000726777">
    <property type="component" value="Unassembled WGS sequence"/>
</dbReference>